<keyword evidence="6" id="KW-0479">Metal-binding</keyword>
<keyword evidence="7" id="KW-0378">Hydrolase</keyword>
<dbReference type="GO" id="GO:0005576">
    <property type="term" value="C:extracellular region"/>
    <property type="evidence" value="ECO:0007669"/>
    <property type="project" value="UniProtKB-SubCell"/>
</dbReference>
<keyword evidence="9" id="KW-0442">Lipid degradation</keyword>
<dbReference type="EC" id="3.1.1.4" evidence="3"/>
<dbReference type="SUPFAM" id="SSF48619">
    <property type="entry name" value="Phospholipase A2, PLA2"/>
    <property type="match status" value="1"/>
</dbReference>
<keyword evidence="11" id="KW-1015">Disulfide bond</keyword>
<evidence type="ECO:0000313" key="16">
    <source>
        <dbReference type="Proteomes" id="UP001152562"/>
    </source>
</evidence>
<evidence type="ECO:0000259" key="14">
    <source>
        <dbReference type="Pfam" id="PF05826"/>
    </source>
</evidence>
<dbReference type="GO" id="GO:0046872">
    <property type="term" value="F:metal ion binding"/>
    <property type="evidence" value="ECO:0007669"/>
    <property type="project" value="UniProtKB-KW"/>
</dbReference>
<reference evidence="15" key="1">
    <citation type="submission" date="2022-05" db="EMBL/GenBank/DDBJ databases">
        <authorList>
            <person name="Okamura Y."/>
        </authorList>
    </citation>
    <scope>NUCLEOTIDE SEQUENCE</scope>
</reference>
<evidence type="ECO:0000256" key="5">
    <source>
        <dbReference type="ARBA" id="ARBA00022525"/>
    </source>
</evidence>
<evidence type="ECO:0000256" key="8">
    <source>
        <dbReference type="ARBA" id="ARBA00022837"/>
    </source>
</evidence>
<dbReference type="InterPro" id="IPR033113">
    <property type="entry name" value="PLA2_histidine"/>
</dbReference>
<dbReference type="EMBL" id="CALOZG010000035">
    <property type="protein sequence ID" value="CAH4033863.1"/>
    <property type="molecule type" value="Genomic_DNA"/>
</dbReference>
<comment type="cofactor">
    <cofactor evidence="1">
        <name>Ca(2+)</name>
        <dbReference type="ChEBI" id="CHEBI:29108"/>
    </cofactor>
</comment>
<evidence type="ECO:0000256" key="3">
    <source>
        <dbReference type="ARBA" id="ARBA00013278"/>
    </source>
</evidence>
<comment type="subcellular location">
    <subcellularLocation>
        <location evidence="2">Secreted</location>
    </subcellularLocation>
</comment>
<keyword evidence="10" id="KW-0443">Lipid metabolism</keyword>
<keyword evidence="16" id="KW-1185">Reference proteome</keyword>
<dbReference type="CDD" id="cd04704">
    <property type="entry name" value="PLA2_bee_venom_like"/>
    <property type="match status" value="1"/>
</dbReference>
<evidence type="ECO:0000313" key="15">
    <source>
        <dbReference type="EMBL" id="CAH4033863.1"/>
    </source>
</evidence>
<accession>A0A9P0TUU9</accession>
<evidence type="ECO:0000256" key="10">
    <source>
        <dbReference type="ARBA" id="ARBA00023098"/>
    </source>
</evidence>
<keyword evidence="13" id="KW-0732">Signal</keyword>
<feature type="signal peptide" evidence="13">
    <location>
        <begin position="1"/>
        <end position="16"/>
    </location>
</feature>
<evidence type="ECO:0000256" key="1">
    <source>
        <dbReference type="ARBA" id="ARBA00001913"/>
    </source>
</evidence>
<evidence type="ECO:0000256" key="9">
    <source>
        <dbReference type="ARBA" id="ARBA00022963"/>
    </source>
</evidence>
<feature type="domain" description="Phospholipase A2-like central" evidence="14">
    <location>
        <begin position="48"/>
        <end position="143"/>
    </location>
</feature>
<sequence length="184" mass="20745">MLKFLFLFVAVENAVCWKNNPGVHSKTLWKTISPSASEKDPVLKESFIYPGTKWCGSGNNAKSHDDLGKEVEADKCCRAHDLCPDYIAAGDSKHNLTNGASYTRLDCHCDMEFRDCLHKANTTTSRGVGGVYFDYLGTQCYKKDHPIVACKKIQTGILSNKCLEYELDDTKEPVYQWFDVPNYN</sequence>
<dbReference type="GO" id="GO:0050482">
    <property type="term" value="P:arachidonate secretion"/>
    <property type="evidence" value="ECO:0007669"/>
    <property type="project" value="InterPro"/>
</dbReference>
<dbReference type="AlphaFoldDB" id="A0A9P0TUU9"/>
<dbReference type="PANTHER" id="PTHR12253">
    <property type="entry name" value="RH14732P"/>
    <property type="match status" value="1"/>
</dbReference>
<keyword evidence="8" id="KW-0106">Calcium</keyword>
<dbReference type="GO" id="GO:0006644">
    <property type="term" value="P:phospholipid metabolic process"/>
    <property type="evidence" value="ECO:0007669"/>
    <property type="project" value="InterPro"/>
</dbReference>
<dbReference type="Pfam" id="PF05826">
    <property type="entry name" value="Phospholip_A2_2"/>
    <property type="match status" value="1"/>
</dbReference>
<evidence type="ECO:0000256" key="6">
    <source>
        <dbReference type="ARBA" id="ARBA00022723"/>
    </source>
</evidence>
<protein>
    <recommendedName>
        <fullName evidence="4">Phospholipase A2</fullName>
        <ecNumber evidence="3">3.1.1.4</ecNumber>
    </recommendedName>
    <alternativeName>
        <fullName evidence="12">Phosphatidylcholine 2-acylhydrolase</fullName>
    </alternativeName>
</protein>
<dbReference type="InterPro" id="IPR016090">
    <property type="entry name" value="PLA2-like_dom"/>
</dbReference>
<dbReference type="InterPro" id="IPR036444">
    <property type="entry name" value="PLipase_A2_dom_sf"/>
</dbReference>
<evidence type="ECO:0000256" key="2">
    <source>
        <dbReference type="ARBA" id="ARBA00004613"/>
    </source>
</evidence>
<feature type="chain" id="PRO_5040409909" description="Phospholipase A2" evidence="13">
    <location>
        <begin position="17"/>
        <end position="184"/>
    </location>
</feature>
<dbReference type="GO" id="GO:0016042">
    <property type="term" value="P:lipid catabolic process"/>
    <property type="evidence" value="ECO:0007669"/>
    <property type="project" value="UniProtKB-KW"/>
</dbReference>
<keyword evidence="5" id="KW-0964">Secreted</keyword>
<comment type="caution">
    <text evidence="15">The sequence shown here is derived from an EMBL/GenBank/DDBJ whole genome shotgun (WGS) entry which is preliminary data.</text>
</comment>
<evidence type="ECO:0000256" key="7">
    <source>
        <dbReference type="ARBA" id="ARBA00022801"/>
    </source>
</evidence>
<evidence type="ECO:0000256" key="13">
    <source>
        <dbReference type="SAM" id="SignalP"/>
    </source>
</evidence>
<evidence type="ECO:0000256" key="11">
    <source>
        <dbReference type="ARBA" id="ARBA00023157"/>
    </source>
</evidence>
<dbReference type="Proteomes" id="UP001152562">
    <property type="component" value="Unassembled WGS sequence"/>
</dbReference>
<dbReference type="GO" id="GO:0004623">
    <property type="term" value="F:phospholipase A2 activity"/>
    <property type="evidence" value="ECO:0007669"/>
    <property type="project" value="UniProtKB-EC"/>
</dbReference>
<evidence type="ECO:0000256" key="12">
    <source>
        <dbReference type="ARBA" id="ARBA00029903"/>
    </source>
</evidence>
<dbReference type="Gene3D" id="1.20.90.10">
    <property type="entry name" value="Phospholipase A2 domain"/>
    <property type="match status" value="1"/>
</dbReference>
<dbReference type="OrthoDB" id="10059604at2759"/>
<dbReference type="PROSITE" id="PS00118">
    <property type="entry name" value="PA2_HIS"/>
    <property type="match status" value="1"/>
</dbReference>
<dbReference type="FunFam" id="1.20.90.10:FF:000002">
    <property type="entry name" value="Phospholipase A2 group III"/>
    <property type="match status" value="1"/>
</dbReference>
<gene>
    <name evidence="15" type="ORF">PIBRA_LOCUS10096</name>
</gene>
<proteinExistence type="predicted"/>
<organism evidence="15 16">
    <name type="scientific">Pieris brassicae</name>
    <name type="common">White butterfly</name>
    <name type="synonym">Large white butterfly</name>
    <dbReference type="NCBI Taxonomy" id="7116"/>
    <lineage>
        <taxon>Eukaryota</taxon>
        <taxon>Metazoa</taxon>
        <taxon>Ecdysozoa</taxon>
        <taxon>Arthropoda</taxon>
        <taxon>Hexapoda</taxon>
        <taxon>Insecta</taxon>
        <taxon>Pterygota</taxon>
        <taxon>Neoptera</taxon>
        <taxon>Endopterygota</taxon>
        <taxon>Lepidoptera</taxon>
        <taxon>Glossata</taxon>
        <taxon>Ditrysia</taxon>
        <taxon>Papilionoidea</taxon>
        <taxon>Pieridae</taxon>
        <taxon>Pierinae</taxon>
        <taxon>Pieris</taxon>
    </lineage>
</organism>
<name>A0A9P0TUU9_PIEBR</name>
<evidence type="ECO:0000256" key="4">
    <source>
        <dbReference type="ARBA" id="ARBA00021721"/>
    </source>
</evidence>